<accession>A0A4Z0YXS2</accession>
<evidence type="ECO:0000313" key="2">
    <source>
        <dbReference type="EMBL" id="TGJ88737.1"/>
    </source>
</evidence>
<dbReference type="OrthoDB" id="4161595at2759"/>
<gene>
    <name evidence="2" type="ORF">E0Z10_g43</name>
</gene>
<feature type="region of interest" description="Disordered" evidence="1">
    <location>
        <begin position="498"/>
        <end position="548"/>
    </location>
</feature>
<comment type="caution">
    <text evidence="2">The sequence shown here is derived from an EMBL/GenBank/DDBJ whole genome shotgun (WGS) entry which is preliminary data.</text>
</comment>
<feature type="compositionally biased region" description="Acidic residues" evidence="1">
    <location>
        <begin position="201"/>
        <end position="216"/>
    </location>
</feature>
<dbReference type="EMBL" id="SKBN01000001">
    <property type="protein sequence ID" value="TGJ88737.1"/>
    <property type="molecule type" value="Genomic_DNA"/>
</dbReference>
<feature type="region of interest" description="Disordered" evidence="1">
    <location>
        <begin position="294"/>
        <end position="340"/>
    </location>
</feature>
<dbReference type="STRING" id="37992.A0A4Z0YXS2"/>
<keyword evidence="3" id="KW-1185">Reference proteome</keyword>
<dbReference type="AlphaFoldDB" id="A0A4Z0YXS2"/>
<feature type="compositionally biased region" description="Basic and acidic residues" evidence="1">
    <location>
        <begin position="222"/>
        <end position="231"/>
    </location>
</feature>
<proteinExistence type="predicted"/>
<evidence type="ECO:0000313" key="3">
    <source>
        <dbReference type="Proteomes" id="UP000297716"/>
    </source>
</evidence>
<evidence type="ECO:0000256" key="1">
    <source>
        <dbReference type="SAM" id="MobiDB-lite"/>
    </source>
</evidence>
<organism evidence="2 3">
    <name type="scientific">Xylaria hypoxylon</name>
    <dbReference type="NCBI Taxonomy" id="37992"/>
    <lineage>
        <taxon>Eukaryota</taxon>
        <taxon>Fungi</taxon>
        <taxon>Dikarya</taxon>
        <taxon>Ascomycota</taxon>
        <taxon>Pezizomycotina</taxon>
        <taxon>Sordariomycetes</taxon>
        <taxon>Xylariomycetidae</taxon>
        <taxon>Xylariales</taxon>
        <taxon>Xylariaceae</taxon>
        <taxon>Xylaria</taxon>
    </lineage>
</organism>
<dbReference type="Proteomes" id="UP000297716">
    <property type="component" value="Unassembled WGS sequence"/>
</dbReference>
<protein>
    <recommendedName>
        <fullName evidence="4">ORP1 like protein</fullName>
    </recommendedName>
</protein>
<evidence type="ECO:0008006" key="4">
    <source>
        <dbReference type="Google" id="ProtNLM"/>
    </source>
</evidence>
<reference evidence="2 3" key="1">
    <citation type="submission" date="2019-03" db="EMBL/GenBank/DDBJ databases">
        <title>Draft genome sequence of Xylaria hypoxylon DSM 108379, a ubiquitous saprotrophic-parasitic fungi on hardwood.</title>
        <authorList>
            <person name="Buettner E."/>
            <person name="Leonhardt S."/>
            <person name="Gebauer A.M."/>
            <person name="Liers C."/>
            <person name="Hofrichter M."/>
            <person name="Kellner H."/>
        </authorList>
    </citation>
    <scope>NUCLEOTIDE SEQUENCE [LARGE SCALE GENOMIC DNA]</scope>
    <source>
        <strain evidence="2 3">DSM 108379</strain>
    </source>
</reference>
<feature type="region of interest" description="Disordered" evidence="1">
    <location>
        <begin position="401"/>
        <end position="427"/>
    </location>
</feature>
<feature type="region of interest" description="Disordered" evidence="1">
    <location>
        <begin position="187"/>
        <end position="231"/>
    </location>
</feature>
<name>A0A4Z0YXS2_9PEZI</name>
<feature type="compositionally biased region" description="Polar residues" evidence="1">
    <location>
        <begin position="314"/>
        <end position="333"/>
    </location>
</feature>
<sequence length="572" mass="64709">MEVISHFRYETPPHLDLTKAHKRTASEPSQGVNSLSQQYSFTPHFDFQPTTPVFQSGQQALNGIMESPHTSPCATTESPTQDNALFRCMYCADCSTGSTLRKVVSHIFGRNKLCTRMIPDHIWVHFCRKHYQRSRYRNAPEYTVLQCQLVSTQIERVQRWSDDNKKNGRVGVVKDWTLSMRKREQNRIHDRAKKRMHSDMCDEEDNNDNPAEDDDNNPNHPDLAKRDSNPVPDWLRHMCREGYGTEEIIRLVNRIKNDLTDGRLQQIPDIEILPNIPTTGAQAVKAMILCGRRKPPHKRSQSLGVTGQGRHPSSMVQQRDSVLCRPSTSSPSFPSADKRQRTLGTVPYHEHSSFVSSRHLPYGIPFPREPLIQESHAEEPYYDGQAVGESHYTYNRCMLPSPEPSRSADAPMPTLLEPNAPGPSRLSHQRSVSEYVNRQSTMGSGFQVARSYPLAPCAPVFTEIPDLHLAPSPNISFETNRNSHMPTNPRFPDTRYRLHPNASFPPSSYLQQPVDRSRHSRHQSTPNANPSVFSHFEAHPSGQINAPGNVYGVPGGLATSSTPNIPIRRSLR</sequence>
<feature type="compositionally biased region" description="Polar residues" evidence="1">
    <location>
        <begin position="523"/>
        <end position="532"/>
    </location>
</feature>